<proteinExistence type="predicted"/>
<dbReference type="EMBL" id="JADMLG010000004">
    <property type="protein sequence ID" value="MBH0777286.1"/>
    <property type="molecule type" value="Genomic_DNA"/>
</dbReference>
<dbReference type="AlphaFoldDB" id="A0A931IAZ9"/>
<name>A0A931IAZ9_9NOCA</name>
<accession>A0A931IAZ9</accession>
<reference evidence="1" key="1">
    <citation type="submission" date="2020-11" db="EMBL/GenBank/DDBJ databases">
        <title>Nocardia NEAU-351.nov., a novel actinomycete isolated from the cow dung.</title>
        <authorList>
            <person name="Zhang X."/>
        </authorList>
    </citation>
    <scope>NUCLEOTIDE SEQUENCE</scope>
    <source>
        <strain evidence="1">NEAU-351</strain>
    </source>
</reference>
<evidence type="ECO:0000313" key="1">
    <source>
        <dbReference type="EMBL" id="MBH0777286.1"/>
    </source>
</evidence>
<dbReference type="RefSeq" id="WP_196149589.1">
    <property type="nucleotide sequence ID" value="NZ_JADMLG010000004.1"/>
</dbReference>
<protein>
    <submittedName>
        <fullName evidence="1">Uncharacterized protein</fullName>
    </submittedName>
</protein>
<organism evidence="1 2">
    <name type="scientific">Nocardia bovistercoris</name>
    <dbReference type="NCBI Taxonomy" id="2785916"/>
    <lineage>
        <taxon>Bacteria</taxon>
        <taxon>Bacillati</taxon>
        <taxon>Actinomycetota</taxon>
        <taxon>Actinomycetes</taxon>
        <taxon>Mycobacteriales</taxon>
        <taxon>Nocardiaceae</taxon>
        <taxon>Nocardia</taxon>
    </lineage>
</organism>
<gene>
    <name evidence="1" type="ORF">IT779_13445</name>
</gene>
<keyword evidence="2" id="KW-1185">Reference proteome</keyword>
<evidence type="ECO:0000313" key="2">
    <source>
        <dbReference type="Proteomes" id="UP000655751"/>
    </source>
</evidence>
<comment type="caution">
    <text evidence="1">The sequence shown here is derived from an EMBL/GenBank/DDBJ whole genome shotgun (WGS) entry which is preliminary data.</text>
</comment>
<sequence length="84" mass="9458">MSAREGMVRYFVFSDPASHEKMFWCIIDPFFDPFEKTIGVCLALDLSGLPVGMPMILSRDRIALSDVESMIENQVLKTQPFGSP</sequence>
<dbReference type="Proteomes" id="UP000655751">
    <property type="component" value="Unassembled WGS sequence"/>
</dbReference>